<evidence type="ECO:0000256" key="3">
    <source>
        <dbReference type="SAM" id="MobiDB-lite"/>
    </source>
</evidence>
<dbReference type="InterPro" id="IPR032054">
    <property type="entry name" value="Cdt1_C"/>
</dbReference>
<dbReference type="AlphaFoldDB" id="A0A8X6TQE8"/>
<comment type="similarity">
    <text evidence="1">Belongs to the Cdt1 family.</text>
</comment>
<dbReference type="OrthoDB" id="341730at2759"/>
<evidence type="ECO:0000256" key="1">
    <source>
        <dbReference type="ARBA" id="ARBA00008356"/>
    </source>
</evidence>
<dbReference type="CDD" id="cd08674">
    <property type="entry name" value="Cdt1_m"/>
    <property type="match status" value="1"/>
</dbReference>
<sequence>MSQLTVKSFYNTRKRDRLNKDIKLLKELPISTDKTRVLKSVLQNAEAAEYDSLQCTETENNSKSKKNIQSKSSKVTKNNKKKNIVQTTVTNFYPSKSVNEVKRITGKVNEDQRELQEKMLPSCSKTKAKAKKDVSSNKIRSIHVTKQDSESAELLKESDTRKCVILRCETLDQKTVKDNIVLQSPKRNFSGREEGTPSKKYALALKDEISEDGTVSSSNNTPSKLNNSPVKTKLHFEFSPSKLKRIGSPNSKGLDGSPRKILSDKEKLDALINKSRSKILFKSNLDDLKKSLASFTEKTSKLKDFQSNPCKITSVISSSNLIENTALPSKPANERFKYLAEPETSSLLLPFKYKLLSEMFRSMDTVVSILNNRKEKITYEKVHDGIQKMMKRNFTKTYLGQIVTVFPSAYTLIYERGNKKTDGSQYLLVIYPNLGKDEDNKASKSNALISMQPQCLIDRRTEFHINILKIVKQHHQDFLRKINFPSVSDDHIKFWHPKFPLDSVPDIQVAQLPELPESKIYTAKDVLNKVKDSFKNKKLEKALESVAEKSVHEDKVDISIPKPDTSKSALKGICSDLLQKIRARESAMLLQTMTRSPEEVKRKAMLERLPKIINILWHYFIAERKAAVPVDVAVEKIIHSLNTLTAPNDVEEHLKLITETYPGWLTFIQIPKGVYITIDKKRNINEMLANIVH</sequence>
<dbReference type="PANTHER" id="PTHR28637:SF1">
    <property type="entry name" value="DNA REPLICATION FACTOR CDT1"/>
    <property type="match status" value="1"/>
</dbReference>
<keyword evidence="6" id="KW-1185">Reference proteome</keyword>
<accession>A0A8X6TQE8</accession>
<dbReference type="InterPro" id="IPR038090">
    <property type="entry name" value="Cdt1_C_WH_dom_sf"/>
</dbReference>
<evidence type="ECO:0000313" key="6">
    <source>
        <dbReference type="Proteomes" id="UP000887013"/>
    </source>
</evidence>
<feature type="region of interest" description="Disordered" evidence="3">
    <location>
        <begin position="113"/>
        <end position="138"/>
    </location>
</feature>
<evidence type="ECO:0000259" key="4">
    <source>
        <dbReference type="SMART" id="SM01075"/>
    </source>
</evidence>
<feature type="domain" description="CDT1 Geminin-binding" evidence="4">
    <location>
        <begin position="349"/>
        <end position="514"/>
    </location>
</feature>
<dbReference type="GO" id="GO:0000278">
    <property type="term" value="P:mitotic cell cycle"/>
    <property type="evidence" value="ECO:0007669"/>
    <property type="project" value="TreeGrafter"/>
</dbReference>
<evidence type="ECO:0000256" key="2">
    <source>
        <dbReference type="ARBA" id="ARBA00023306"/>
    </source>
</evidence>
<dbReference type="InterPro" id="IPR036390">
    <property type="entry name" value="WH_DNA-bd_sf"/>
</dbReference>
<comment type="caution">
    <text evidence="5">The sequence shown here is derived from an EMBL/GenBank/DDBJ whole genome shotgun (WGS) entry which is preliminary data.</text>
</comment>
<dbReference type="Pfam" id="PF08839">
    <property type="entry name" value="CDT1"/>
    <property type="match status" value="1"/>
</dbReference>
<dbReference type="Pfam" id="PF16679">
    <property type="entry name" value="CDT1_C"/>
    <property type="match status" value="1"/>
</dbReference>
<dbReference type="InterPro" id="IPR014939">
    <property type="entry name" value="CDT1_Gemini-bd-like"/>
</dbReference>
<evidence type="ECO:0000313" key="5">
    <source>
        <dbReference type="EMBL" id="GFT39947.1"/>
    </source>
</evidence>
<keyword evidence="2" id="KW-0131">Cell cycle</keyword>
<protein>
    <submittedName>
        <fullName evidence="5">DNA replication factor Cdt1</fullName>
    </submittedName>
</protein>
<dbReference type="GO" id="GO:0003677">
    <property type="term" value="F:DNA binding"/>
    <property type="evidence" value="ECO:0007669"/>
    <property type="project" value="InterPro"/>
</dbReference>
<dbReference type="GO" id="GO:0000076">
    <property type="term" value="P:DNA replication checkpoint signaling"/>
    <property type="evidence" value="ECO:0007669"/>
    <property type="project" value="TreeGrafter"/>
</dbReference>
<name>A0A8X6TQE8_NEPPI</name>
<dbReference type="SMART" id="SM01075">
    <property type="entry name" value="CDT1"/>
    <property type="match status" value="1"/>
</dbReference>
<reference evidence="5" key="1">
    <citation type="submission" date="2020-08" db="EMBL/GenBank/DDBJ databases">
        <title>Multicomponent nature underlies the extraordinary mechanical properties of spider dragline silk.</title>
        <authorList>
            <person name="Kono N."/>
            <person name="Nakamura H."/>
            <person name="Mori M."/>
            <person name="Yoshida Y."/>
            <person name="Ohtoshi R."/>
            <person name="Malay A.D."/>
            <person name="Moran D.A.P."/>
            <person name="Tomita M."/>
            <person name="Numata K."/>
            <person name="Arakawa K."/>
        </authorList>
    </citation>
    <scope>NUCLEOTIDE SEQUENCE</scope>
</reference>
<organism evidence="5 6">
    <name type="scientific">Nephila pilipes</name>
    <name type="common">Giant wood spider</name>
    <name type="synonym">Nephila maculata</name>
    <dbReference type="NCBI Taxonomy" id="299642"/>
    <lineage>
        <taxon>Eukaryota</taxon>
        <taxon>Metazoa</taxon>
        <taxon>Ecdysozoa</taxon>
        <taxon>Arthropoda</taxon>
        <taxon>Chelicerata</taxon>
        <taxon>Arachnida</taxon>
        <taxon>Araneae</taxon>
        <taxon>Araneomorphae</taxon>
        <taxon>Entelegynae</taxon>
        <taxon>Araneoidea</taxon>
        <taxon>Nephilidae</taxon>
        <taxon>Nephila</taxon>
    </lineage>
</organism>
<dbReference type="GO" id="GO:0030174">
    <property type="term" value="P:regulation of DNA-templated DNA replication initiation"/>
    <property type="evidence" value="ECO:0007669"/>
    <property type="project" value="InterPro"/>
</dbReference>
<dbReference type="CDD" id="cd08767">
    <property type="entry name" value="Cdt1_c"/>
    <property type="match status" value="1"/>
</dbReference>
<gene>
    <name evidence="5" type="primary">cdt1</name>
    <name evidence="5" type="ORF">NPIL_10421</name>
</gene>
<dbReference type="GO" id="GO:0005634">
    <property type="term" value="C:nucleus"/>
    <property type="evidence" value="ECO:0007669"/>
    <property type="project" value="TreeGrafter"/>
</dbReference>
<dbReference type="EMBL" id="BMAW01109735">
    <property type="protein sequence ID" value="GFT39947.1"/>
    <property type="molecule type" value="Genomic_DNA"/>
</dbReference>
<dbReference type="SUPFAM" id="SSF46785">
    <property type="entry name" value="Winged helix' DNA-binding domain"/>
    <property type="match status" value="1"/>
</dbReference>
<feature type="region of interest" description="Disordered" evidence="3">
    <location>
        <begin position="57"/>
        <end position="81"/>
    </location>
</feature>
<proteinExistence type="inferred from homology"/>
<dbReference type="GO" id="GO:0070182">
    <property type="term" value="F:DNA polymerase binding"/>
    <property type="evidence" value="ECO:0007669"/>
    <property type="project" value="TreeGrafter"/>
</dbReference>
<dbReference type="InterPro" id="IPR045173">
    <property type="entry name" value="Cdt1"/>
</dbReference>
<dbReference type="Proteomes" id="UP000887013">
    <property type="component" value="Unassembled WGS sequence"/>
</dbReference>
<dbReference type="GO" id="GO:0071163">
    <property type="term" value="P:DNA replication preinitiation complex assembly"/>
    <property type="evidence" value="ECO:0007669"/>
    <property type="project" value="InterPro"/>
</dbReference>
<dbReference type="Gene3D" id="1.10.10.1420">
    <property type="entry name" value="DNA replication factor Cdt1, C-terminal WH domain"/>
    <property type="match status" value="1"/>
</dbReference>
<dbReference type="PANTHER" id="PTHR28637">
    <property type="entry name" value="DNA REPLICATION FACTOR CDT1"/>
    <property type="match status" value="1"/>
</dbReference>